<dbReference type="PANTHER" id="PTHR11759">
    <property type="entry name" value="40S RIBOSOMAL PROTEIN S14/30S RIBOSOMAL PROTEIN S11"/>
    <property type="match status" value="1"/>
</dbReference>
<evidence type="ECO:0000256" key="3">
    <source>
        <dbReference type="ARBA" id="ARBA00023274"/>
    </source>
</evidence>
<dbReference type="GO" id="GO:0006412">
    <property type="term" value="P:translation"/>
    <property type="evidence" value="ECO:0007669"/>
    <property type="project" value="InterPro"/>
</dbReference>
<evidence type="ECO:0000256" key="4">
    <source>
        <dbReference type="SAM" id="MobiDB-lite"/>
    </source>
</evidence>
<dbReference type="Pfam" id="PF00411">
    <property type="entry name" value="Ribosomal_S11"/>
    <property type="match status" value="1"/>
</dbReference>
<evidence type="ECO:0008006" key="7">
    <source>
        <dbReference type="Google" id="ProtNLM"/>
    </source>
</evidence>
<dbReference type="HAMAP" id="MF_01310">
    <property type="entry name" value="Ribosomal_uS11"/>
    <property type="match status" value="1"/>
</dbReference>
<dbReference type="InterPro" id="IPR036967">
    <property type="entry name" value="Ribosomal_uS11_sf"/>
</dbReference>
<dbReference type="GO" id="GO:0003735">
    <property type="term" value="F:structural constituent of ribosome"/>
    <property type="evidence" value="ECO:0007669"/>
    <property type="project" value="InterPro"/>
</dbReference>
<dbReference type="GO" id="GO:0005840">
    <property type="term" value="C:ribosome"/>
    <property type="evidence" value="ECO:0007669"/>
    <property type="project" value="UniProtKB-KW"/>
</dbReference>
<dbReference type="OrthoDB" id="1654884at2759"/>
<name>A0A8S0VX54_CYCAE</name>
<comment type="caution">
    <text evidence="5">The sequence shown here is derived from an EMBL/GenBank/DDBJ whole genome shotgun (WGS) entry which is preliminary data.</text>
</comment>
<keyword evidence="3" id="KW-0687">Ribonucleoprotein</keyword>
<keyword evidence="2" id="KW-0689">Ribosomal protein</keyword>
<proteinExistence type="inferred from homology"/>
<organism evidence="5 6">
    <name type="scientific">Cyclocybe aegerita</name>
    <name type="common">Black poplar mushroom</name>
    <name type="synonym">Agrocybe aegerita</name>
    <dbReference type="NCBI Taxonomy" id="1973307"/>
    <lineage>
        <taxon>Eukaryota</taxon>
        <taxon>Fungi</taxon>
        <taxon>Dikarya</taxon>
        <taxon>Basidiomycota</taxon>
        <taxon>Agaricomycotina</taxon>
        <taxon>Agaricomycetes</taxon>
        <taxon>Agaricomycetidae</taxon>
        <taxon>Agaricales</taxon>
        <taxon>Agaricineae</taxon>
        <taxon>Bolbitiaceae</taxon>
        <taxon>Cyclocybe</taxon>
    </lineage>
</organism>
<dbReference type="InterPro" id="IPR001971">
    <property type="entry name" value="Ribosomal_uS11"/>
</dbReference>
<evidence type="ECO:0000313" key="6">
    <source>
        <dbReference type="Proteomes" id="UP000467700"/>
    </source>
</evidence>
<evidence type="ECO:0000256" key="1">
    <source>
        <dbReference type="ARBA" id="ARBA00006194"/>
    </source>
</evidence>
<dbReference type="AlphaFoldDB" id="A0A8S0VX54"/>
<keyword evidence="6" id="KW-1185">Reference proteome</keyword>
<reference evidence="5 6" key="1">
    <citation type="submission" date="2020-01" db="EMBL/GenBank/DDBJ databases">
        <authorList>
            <person name="Gupta K D."/>
        </authorList>
    </citation>
    <scope>NUCLEOTIDE SEQUENCE [LARGE SCALE GENOMIC DNA]</scope>
</reference>
<dbReference type="Proteomes" id="UP000467700">
    <property type="component" value="Unassembled WGS sequence"/>
</dbReference>
<feature type="region of interest" description="Disordered" evidence="4">
    <location>
        <begin position="28"/>
        <end position="52"/>
    </location>
</feature>
<accession>A0A8S0VX54</accession>
<sequence>MSTEVVPPPTTVGDFLEPRPYETVKAEADEVDEAPVGRGYGPPAKKPSDSSQFGVFKPNLPCYRLHCRSSRNNTIVTFTEPKGKCISWFSGGSLKFKKANRASYEAGYQCAVQTFKKIEEANAKEPLNIHLFLSGFGQGRDAMKTALLSVEGEKIKHLVKQIQDRTPIKIGGTRSKKARRL</sequence>
<dbReference type="EMBL" id="CACVBS010000028">
    <property type="protein sequence ID" value="CAA7260191.1"/>
    <property type="molecule type" value="Genomic_DNA"/>
</dbReference>
<dbReference type="SUPFAM" id="SSF53137">
    <property type="entry name" value="Translational machinery components"/>
    <property type="match status" value="1"/>
</dbReference>
<comment type="similarity">
    <text evidence="1">Belongs to the universal ribosomal protein uS11 family.</text>
</comment>
<evidence type="ECO:0000313" key="5">
    <source>
        <dbReference type="EMBL" id="CAA7260191.1"/>
    </source>
</evidence>
<dbReference type="Gene3D" id="3.30.420.80">
    <property type="entry name" value="Ribosomal protein S11"/>
    <property type="match status" value="1"/>
</dbReference>
<protein>
    <recommendedName>
        <fullName evidence="7">Ribosomal protein S11</fullName>
    </recommendedName>
</protein>
<gene>
    <name evidence="5" type="ORF">AAE3_LOCUS2290</name>
</gene>
<dbReference type="GO" id="GO:1990904">
    <property type="term" value="C:ribonucleoprotein complex"/>
    <property type="evidence" value="ECO:0007669"/>
    <property type="project" value="UniProtKB-KW"/>
</dbReference>
<evidence type="ECO:0000256" key="2">
    <source>
        <dbReference type="ARBA" id="ARBA00022980"/>
    </source>
</evidence>